<protein>
    <submittedName>
        <fullName evidence="2">Carboxypeptidase regulatory-like domain-containing protein</fullName>
    </submittedName>
</protein>
<sequence length="546" mass="57696">MLVILGAVGSAGQVERNSSIAGRVLNETTGAPVRRALVSIVMEGRENVRGTAPTDGEGQFLLRALPPGRYFIGASKNGYGPVDYGARKPGGPGQVISIGANENKSGLIIRMPQLSAITGSVTGVGGGPATGSYVQAFRRSFPRGKPEWVYAGGANADDRGEYRIFHLPPGQYVVAARQNQFLPPQVMRPGEPGEPEPRAMPALTYHPSSVIEEEAGAVDLKPGAEMTDVDIALQEMAPVRLSVRVQAPPEVEASHSEMNGGGPGPRMYLPVWLQRVGGSTGNQAQALSASSEQRYQAQALLPGRYIVSSMTEAEGKKYSARQEITISGGAVEVTLTLTPSIYLSGHVHLVGPNAGPLSNMTVGLVSGENAPMGVENAKVEPDGSYVLKGVPPGLWDIVVEPIPKGGYLKSMMLGKMDVLTKDMFITAETRDPLDIVVSTRGADLHGHVEEGFATTILAAPQGELAHVLSFYAASGVDENGDFDFRALTPGSYKIYAFEEMAPQAWLDPEFLKNYPDSGTSVELQEGRAPDLKVKAIPGSGGARKGP</sequence>
<gene>
    <name evidence="2" type="ORF">IRI77_36120</name>
</gene>
<dbReference type="SUPFAM" id="SSF49452">
    <property type="entry name" value="Starch-binding domain-like"/>
    <property type="match status" value="1"/>
</dbReference>
<keyword evidence="2" id="KW-0121">Carboxypeptidase</keyword>
<organism evidence="2 3">
    <name type="scientific">Paludibaculum fermentans</name>
    <dbReference type="NCBI Taxonomy" id="1473598"/>
    <lineage>
        <taxon>Bacteria</taxon>
        <taxon>Pseudomonadati</taxon>
        <taxon>Acidobacteriota</taxon>
        <taxon>Terriglobia</taxon>
        <taxon>Bryobacterales</taxon>
        <taxon>Bryobacteraceae</taxon>
        <taxon>Paludibaculum</taxon>
    </lineage>
</organism>
<reference evidence="2 3" key="1">
    <citation type="submission" date="2020-10" db="EMBL/GenBank/DDBJ databases">
        <title>Complete genome sequence of Paludibaculum fermentans P105T, a facultatively anaerobic acidobacterium capable of dissimilatory Fe(III) reduction.</title>
        <authorList>
            <person name="Dedysh S.N."/>
            <person name="Beletsky A.V."/>
            <person name="Kulichevskaya I.S."/>
            <person name="Mardanov A.V."/>
            <person name="Ravin N.V."/>
        </authorList>
    </citation>
    <scope>NUCLEOTIDE SEQUENCE [LARGE SCALE GENOMIC DNA]</scope>
    <source>
        <strain evidence="2 3">P105</strain>
    </source>
</reference>
<feature type="compositionally biased region" description="Basic and acidic residues" evidence="1">
    <location>
        <begin position="524"/>
        <end position="533"/>
    </location>
</feature>
<dbReference type="GO" id="GO:0004180">
    <property type="term" value="F:carboxypeptidase activity"/>
    <property type="evidence" value="ECO:0007669"/>
    <property type="project" value="UniProtKB-KW"/>
</dbReference>
<evidence type="ECO:0000313" key="2">
    <source>
        <dbReference type="EMBL" id="QOY88106.1"/>
    </source>
</evidence>
<dbReference type="EMBL" id="CP063849">
    <property type="protein sequence ID" value="QOY88106.1"/>
    <property type="molecule type" value="Genomic_DNA"/>
</dbReference>
<dbReference type="Gene3D" id="2.60.40.1120">
    <property type="entry name" value="Carboxypeptidase-like, regulatory domain"/>
    <property type="match status" value="1"/>
</dbReference>
<dbReference type="Pfam" id="PF13620">
    <property type="entry name" value="CarboxypepD_reg"/>
    <property type="match status" value="1"/>
</dbReference>
<proteinExistence type="predicted"/>
<evidence type="ECO:0000256" key="1">
    <source>
        <dbReference type="SAM" id="MobiDB-lite"/>
    </source>
</evidence>
<keyword evidence="3" id="KW-1185">Reference proteome</keyword>
<evidence type="ECO:0000313" key="3">
    <source>
        <dbReference type="Proteomes" id="UP000593892"/>
    </source>
</evidence>
<name>A0A7S7NR06_PALFE</name>
<dbReference type="AlphaFoldDB" id="A0A7S7NR06"/>
<dbReference type="KEGG" id="pfer:IRI77_36120"/>
<dbReference type="RefSeq" id="WP_194449769.1">
    <property type="nucleotide sequence ID" value="NZ_CP063849.1"/>
</dbReference>
<dbReference type="InterPro" id="IPR008969">
    <property type="entry name" value="CarboxyPept-like_regulatory"/>
</dbReference>
<dbReference type="InterPro" id="IPR013784">
    <property type="entry name" value="Carb-bd-like_fold"/>
</dbReference>
<feature type="region of interest" description="Disordered" evidence="1">
    <location>
        <begin position="519"/>
        <end position="546"/>
    </location>
</feature>
<dbReference type="Proteomes" id="UP000593892">
    <property type="component" value="Chromosome"/>
</dbReference>
<dbReference type="GO" id="GO:0030246">
    <property type="term" value="F:carbohydrate binding"/>
    <property type="evidence" value="ECO:0007669"/>
    <property type="project" value="InterPro"/>
</dbReference>
<keyword evidence="2" id="KW-0645">Protease</keyword>
<dbReference type="SUPFAM" id="SSF49464">
    <property type="entry name" value="Carboxypeptidase regulatory domain-like"/>
    <property type="match status" value="1"/>
</dbReference>
<accession>A0A7S7NR06</accession>
<keyword evidence="2" id="KW-0378">Hydrolase</keyword>